<comment type="cofactor">
    <cofactor evidence="17">
        <name>Zn(2+)</name>
        <dbReference type="ChEBI" id="CHEBI:29105"/>
    </cofactor>
    <text evidence="17">Binds 1 zinc ion per subunit.</text>
</comment>
<evidence type="ECO:0000313" key="20">
    <source>
        <dbReference type="EMBL" id="CAG03112.1"/>
    </source>
</evidence>
<dbReference type="GO" id="GO:0042277">
    <property type="term" value="F:peptide binding"/>
    <property type="evidence" value="ECO:0007669"/>
    <property type="project" value="TreeGrafter"/>
</dbReference>
<dbReference type="InterPro" id="IPR014782">
    <property type="entry name" value="Peptidase_M1_dom"/>
</dbReference>
<dbReference type="KEGG" id="tng:GSTEN00022422G001"/>
<evidence type="ECO:0000256" key="15">
    <source>
        <dbReference type="ARBA" id="ARBA00023180"/>
    </source>
</evidence>
<evidence type="ECO:0000256" key="7">
    <source>
        <dbReference type="ARBA" id="ARBA00022723"/>
    </source>
</evidence>
<dbReference type="GO" id="GO:0005886">
    <property type="term" value="C:plasma membrane"/>
    <property type="evidence" value="ECO:0007669"/>
    <property type="project" value="UniProtKB-SubCell"/>
</dbReference>
<keyword evidence="11" id="KW-1133">Transmembrane helix</keyword>
<evidence type="ECO:0000256" key="16">
    <source>
        <dbReference type="PIRSR" id="PIRSR634016-1"/>
    </source>
</evidence>
<dbReference type="EMBL" id="CAAE01014706">
    <property type="protein sequence ID" value="CAG03112.1"/>
    <property type="molecule type" value="Genomic_DNA"/>
</dbReference>
<keyword evidence="12" id="KW-0482">Metalloprotease</keyword>
<evidence type="ECO:0000259" key="18">
    <source>
        <dbReference type="Pfam" id="PF01433"/>
    </source>
</evidence>
<dbReference type="InterPro" id="IPR034016">
    <property type="entry name" value="M1_APN-typ"/>
</dbReference>
<dbReference type="InterPro" id="IPR042097">
    <property type="entry name" value="Aminopeptidase_N-like_N_sf"/>
</dbReference>
<keyword evidence="7 17" id="KW-0479">Metal-binding</keyword>
<dbReference type="GO" id="GO:0006508">
    <property type="term" value="P:proteolysis"/>
    <property type="evidence" value="ECO:0007669"/>
    <property type="project" value="UniProtKB-KW"/>
</dbReference>
<keyword evidence="5" id="KW-0645">Protease</keyword>
<feature type="binding site" evidence="17">
    <location>
        <position position="381"/>
    </location>
    <ligand>
        <name>Zn(2+)</name>
        <dbReference type="ChEBI" id="CHEBI:29105"/>
        <note>catalytic</note>
    </ligand>
</feature>
<dbReference type="AlphaFoldDB" id="Q4S8C0"/>
<name>Q4S8C0_TETNG</name>
<dbReference type="MEROPS" id="M01.001"/>
<comment type="caution">
    <text evidence="20">The sequence shown here is derived from an EMBL/GenBank/DDBJ whole genome shotgun (WGS) entry which is preliminary data.</text>
</comment>
<organism evidence="20">
    <name type="scientific">Tetraodon nigroviridis</name>
    <name type="common">Spotted green pufferfish</name>
    <name type="synonym">Chelonodon nigroviridis</name>
    <dbReference type="NCBI Taxonomy" id="99883"/>
    <lineage>
        <taxon>Eukaryota</taxon>
        <taxon>Metazoa</taxon>
        <taxon>Chordata</taxon>
        <taxon>Craniata</taxon>
        <taxon>Vertebrata</taxon>
        <taxon>Euteleostomi</taxon>
        <taxon>Actinopterygii</taxon>
        <taxon>Neopterygii</taxon>
        <taxon>Teleostei</taxon>
        <taxon>Neoteleostei</taxon>
        <taxon>Acanthomorphata</taxon>
        <taxon>Eupercaria</taxon>
        <taxon>Tetraodontiformes</taxon>
        <taxon>Tetradontoidea</taxon>
        <taxon>Tetraodontidae</taxon>
        <taxon>Tetraodon</taxon>
    </lineage>
</organism>
<reference evidence="20" key="1">
    <citation type="journal article" date="2004" name="Nature">
        <title>Genome duplication in the teleost fish Tetraodon nigroviridis reveals the early vertebrate proto-karyotype.</title>
        <authorList>
            <person name="Jaillon O."/>
            <person name="Aury J.-M."/>
            <person name="Brunet F."/>
            <person name="Petit J.-L."/>
            <person name="Stange-Thomann N."/>
            <person name="Mauceli E."/>
            <person name="Bouneau L."/>
            <person name="Fischer C."/>
            <person name="Ozouf-Costaz C."/>
            <person name="Bernot A."/>
            <person name="Nicaud S."/>
            <person name="Jaffe D."/>
            <person name="Fisher S."/>
            <person name="Lutfalla G."/>
            <person name="Dossat C."/>
            <person name="Segurens B."/>
            <person name="Dasilva C."/>
            <person name="Salanoubat M."/>
            <person name="Levy M."/>
            <person name="Boudet N."/>
            <person name="Castellano S."/>
            <person name="Anthouard V."/>
            <person name="Jubin C."/>
            <person name="Castelli V."/>
            <person name="Katinka M."/>
            <person name="Vacherie B."/>
            <person name="Biemont C."/>
            <person name="Skalli Z."/>
            <person name="Cattolico L."/>
            <person name="Poulain J."/>
            <person name="De Berardinis V."/>
            <person name="Cruaud C."/>
            <person name="Duprat S."/>
            <person name="Brottier P."/>
            <person name="Coutanceau J.-P."/>
            <person name="Gouzy J."/>
            <person name="Parra G."/>
            <person name="Lardier G."/>
            <person name="Chapple C."/>
            <person name="McKernan K.J."/>
            <person name="McEwan P."/>
            <person name="Bosak S."/>
            <person name="Kellis M."/>
            <person name="Volff J.-N."/>
            <person name="Guigo R."/>
            <person name="Zody M.C."/>
            <person name="Mesirov J."/>
            <person name="Lindblad-Toh K."/>
            <person name="Birren B."/>
            <person name="Nusbaum C."/>
            <person name="Kahn D."/>
            <person name="Robinson-Rechavi M."/>
            <person name="Laudet V."/>
            <person name="Schachter V."/>
            <person name="Quetier F."/>
            <person name="Saurin W."/>
            <person name="Scarpelli C."/>
            <person name="Wincker P."/>
            <person name="Lander E.S."/>
            <person name="Weissenbach J."/>
            <person name="Roest Crollius H."/>
        </authorList>
    </citation>
    <scope>NUCLEOTIDE SEQUENCE [LARGE SCALE GENOMIC DNA]</scope>
</reference>
<dbReference type="PRINTS" id="PR00756">
    <property type="entry name" value="ALADIPTASE"/>
</dbReference>
<feature type="domain" description="Aminopeptidase N-like N-terminal" evidence="19">
    <location>
        <begin position="76"/>
        <end position="274"/>
    </location>
</feature>
<evidence type="ECO:0000256" key="14">
    <source>
        <dbReference type="ARBA" id="ARBA00023157"/>
    </source>
</evidence>
<reference evidence="20" key="2">
    <citation type="submission" date="2004-02" db="EMBL/GenBank/DDBJ databases">
        <authorList>
            <consortium name="Genoscope"/>
            <consortium name="Whitehead Institute Centre for Genome Research"/>
        </authorList>
    </citation>
    <scope>NUCLEOTIDE SEQUENCE</scope>
</reference>
<keyword evidence="9 17" id="KW-0862">Zinc</keyword>
<dbReference type="FunFam" id="2.60.40.1730:FF:000001">
    <property type="entry name" value="Leucyl-cystinyl aminopeptidase"/>
    <property type="match status" value="1"/>
</dbReference>
<dbReference type="InterPro" id="IPR045357">
    <property type="entry name" value="Aminopeptidase_N-like_N"/>
</dbReference>
<evidence type="ECO:0000256" key="6">
    <source>
        <dbReference type="ARBA" id="ARBA00022692"/>
    </source>
</evidence>
<dbReference type="Pfam" id="PF01433">
    <property type="entry name" value="Peptidase_M1"/>
    <property type="match status" value="1"/>
</dbReference>
<evidence type="ECO:0000256" key="12">
    <source>
        <dbReference type="ARBA" id="ARBA00023049"/>
    </source>
</evidence>
<evidence type="ECO:0000256" key="2">
    <source>
        <dbReference type="ARBA" id="ARBA00010136"/>
    </source>
</evidence>
<dbReference type="OrthoDB" id="510539at2759"/>
<dbReference type="InterPro" id="IPR027268">
    <property type="entry name" value="Peptidase_M4/M1_CTD_sf"/>
</dbReference>
<dbReference type="CDD" id="cd09601">
    <property type="entry name" value="M1_APN-Q_like"/>
    <property type="match status" value="1"/>
</dbReference>
<dbReference type="InterPro" id="IPR050344">
    <property type="entry name" value="Peptidase_M1_aminopeptidases"/>
</dbReference>
<evidence type="ECO:0000256" key="3">
    <source>
        <dbReference type="ARBA" id="ARBA00022438"/>
    </source>
</evidence>
<comment type="similarity">
    <text evidence="2">Belongs to the peptidase M1 family.</text>
</comment>
<proteinExistence type="inferred from homology"/>
<evidence type="ECO:0000256" key="11">
    <source>
        <dbReference type="ARBA" id="ARBA00022989"/>
    </source>
</evidence>
<dbReference type="GO" id="GO:0070006">
    <property type="term" value="F:metalloaminopeptidase activity"/>
    <property type="evidence" value="ECO:0007669"/>
    <property type="project" value="TreeGrafter"/>
</dbReference>
<accession>Q4S8C0</accession>
<evidence type="ECO:0000259" key="19">
    <source>
        <dbReference type="Pfam" id="PF17900"/>
    </source>
</evidence>
<evidence type="ECO:0000256" key="5">
    <source>
        <dbReference type="ARBA" id="ARBA00022670"/>
    </source>
</evidence>
<keyword evidence="3" id="KW-0031">Aminopeptidase</keyword>
<evidence type="ECO:0000256" key="1">
    <source>
        <dbReference type="ARBA" id="ARBA00004401"/>
    </source>
</evidence>
<comment type="subcellular location">
    <subcellularLocation>
        <location evidence="1">Cell membrane</location>
        <topology evidence="1">Single-pass type II membrane protein</topology>
    </subcellularLocation>
</comment>
<feature type="binding site" evidence="17">
    <location>
        <position position="377"/>
    </location>
    <ligand>
        <name>Zn(2+)</name>
        <dbReference type="ChEBI" id="CHEBI:29105"/>
        <note>catalytic</note>
    </ligand>
</feature>
<keyword evidence="13" id="KW-0472">Membrane</keyword>
<dbReference type="GO" id="GO:0043171">
    <property type="term" value="P:peptide catabolic process"/>
    <property type="evidence" value="ECO:0007669"/>
    <property type="project" value="TreeGrafter"/>
</dbReference>
<keyword evidence="10" id="KW-0735">Signal-anchor</keyword>
<feature type="active site" description="Proton acceptor" evidence="16">
    <location>
        <position position="378"/>
    </location>
</feature>
<sequence>MGNVYHVNKKVGLALLVAAAAALATIIALSVAYNNEKSKNRGAGAASASSASTPLLTSVTPKHPWDHYRLPSALLPLSYSVMLWPRLEPDEDGLYVFTGHSLVIFTCMEETDLVIIHSNKLNLTTLSGHHAKLQGLDRVSPPAIERSWLVEKTQFLVLQLKSRLLVGASYTLYTEFRGELADDLQGFYRSEYTEDGVKKTIIATSQMQATHARKTFPCFDEPAMKAVFNVTIIHDQAFTALSNSRKGGHSNKDLDGRRVTETFFVPTKKMSSYLLAFIVTDFDVHRLQLRIWARRNAIQANQGAYALEVTGKILRFYEQYFRVKYPLSKSDQIALPDFHAGAMENWGLITYRETALLYDPVSSSVGNKERVVTVIAHELAHMWFGNLVTLKWWNDLWLNEGFASYVEYLGADFAEPTWNIVRTPSPSTSWNQSELVKLGPVPMNSRLVHLPRCSAEGPDHPVRRAPCVRRGRVGVLTPAVLCRGGSQQPRSDQRDVRLHLLQKVLPEHVCVQERGGGQPVGPPPAGQWLQILALTHLQHLHPPPPPTPSPQAAENTAGLYIPRTVHDIMDRWTLQMGFPVVTVDTQTGRVSQKHFLLDPESVVERPSKFK</sequence>
<protein>
    <submittedName>
        <fullName evidence="20">(spotted green pufferfish) hypothetical protein</fullName>
    </submittedName>
</protein>
<evidence type="ECO:0000256" key="17">
    <source>
        <dbReference type="PIRSR" id="PIRSR634016-3"/>
    </source>
</evidence>
<dbReference type="InterPro" id="IPR001930">
    <property type="entry name" value="Peptidase_M1"/>
</dbReference>
<evidence type="ECO:0000256" key="13">
    <source>
        <dbReference type="ARBA" id="ARBA00023136"/>
    </source>
</evidence>
<evidence type="ECO:0000256" key="8">
    <source>
        <dbReference type="ARBA" id="ARBA00022801"/>
    </source>
</evidence>
<evidence type="ECO:0000256" key="4">
    <source>
        <dbReference type="ARBA" id="ARBA00022475"/>
    </source>
</evidence>
<keyword evidence="8" id="KW-0378">Hydrolase</keyword>
<feature type="domain" description="Peptidase M1 membrane alanine aminopeptidase" evidence="18">
    <location>
        <begin position="305"/>
        <end position="423"/>
    </location>
</feature>
<evidence type="ECO:0000256" key="9">
    <source>
        <dbReference type="ARBA" id="ARBA00022833"/>
    </source>
</evidence>
<dbReference type="FunFam" id="1.10.390.10:FF:000033">
    <property type="entry name" value="Endoplasmic reticulum aminopeptidase 1b"/>
    <property type="match status" value="1"/>
</dbReference>
<dbReference type="Pfam" id="PF17900">
    <property type="entry name" value="Peptidase_M1_N"/>
    <property type="match status" value="1"/>
</dbReference>
<dbReference type="GO" id="GO:0008270">
    <property type="term" value="F:zinc ion binding"/>
    <property type="evidence" value="ECO:0007669"/>
    <property type="project" value="InterPro"/>
</dbReference>
<gene>
    <name evidence="20" type="ORF">GSTENG00022422001</name>
</gene>
<keyword evidence="4" id="KW-1003">Cell membrane</keyword>
<keyword evidence="14" id="KW-1015">Disulfide bond</keyword>
<dbReference type="Gene3D" id="2.60.40.1730">
    <property type="entry name" value="tricorn interacting facor f3 domain"/>
    <property type="match status" value="1"/>
</dbReference>
<keyword evidence="15" id="KW-0325">Glycoprotein</keyword>
<dbReference type="PANTHER" id="PTHR11533:SF172">
    <property type="entry name" value="AMINOPEPTIDASE N"/>
    <property type="match status" value="1"/>
</dbReference>
<dbReference type="Gene3D" id="1.10.390.10">
    <property type="entry name" value="Neutral Protease Domain 2"/>
    <property type="match status" value="1"/>
</dbReference>
<evidence type="ECO:0000256" key="10">
    <source>
        <dbReference type="ARBA" id="ARBA00022968"/>
    </source>
</evidence>
<dbReference type="PANTHER" id="PTHR11533">
    <property type="entry name" value="PROTEASE M1 ZINC METALLOPROTEASE"/>
    <property type="match status" value="1"/>
</dbReference>
<keyword evidence="6" id="KW-0812">Transmembrane</keyword>
<dbReference type="GO" id="GO:0005737">
    <property type="term" value="C:cytoplasm"/>
    <property type="evidence" value="ECO:0007669"/>
    <property type="project" value="TreeGrafter"/>
</dbReference>
<dbReference type="SUPFAM" id="SSF55486">
    <property type="entry name" value="Metalloproteases ('zincins'), catalytic domain"/>
    <property type="match status" value="1"/>
</dbReference>
<feature type="binding site" evidence="17">
    <location>
        <position position="400"/>
    </location>
    <ligand>
        <name>Zn(2+)</name>
        <dbReference type="ChEBI" id="CHEBI:29105"/>
        <note>catalytic</note>
    </ligand>
</feature>
<dbReference type="GO" id="GO:0005615">
    <property type="term" value="C:extracellular space"/>
    <property type="evidence" value="ECO:0007669"/>
    <property type="project" value="TreeGrafter"/>
</dbReference>
<dbReference type="SUPFAM" id="SSF63737">
    <property type="entry name" value="Leukotriene A4 hydrolase N-terminal domain"/>
    <property type="match status" value="1"/>
</dbReference>